<evidence type="ECO:0000256" key="2">
    <source>
        <dbReference type="ARBA" id="ARBA00005046"/>
    </source>
</evidence>
<evidence type="ECO:0000256" key="7">
    <source>
        <dbReference type="RuleBase" id="RU365090"/>
    </source>
</evidence>
<dbReference type="InterPro" id="IPR001453">
    <property type="entry name" value="MoaB/Mog_dom"/>
</dbReference>
<dbReference type="PANTHER" id="PTHR10192">
    <property type="entry name" value="MOLYBDOPTERIN BIOSYNTHESIS PROTEIN"/>
    <property type="match status" value="1"/>
</dbReference>
<comment type="pathway">
    <text evidence="2 7">Cofactor biosynthesis; molybdopterin biosynthesis.</text>
</comment>
<dbReference type="InterPro" id="IPR005110">
    <property type="entry name" value="MoeA_linker/N"/>
</dbReference>
<dbReference type="InterPro" id="IPR036135">
    <property type="entry name" value="MoeA_linker/N_sf"/>
</dbReference>
<proteinExistence type="inferred from homology"/>
<dbReference type="InterPro" id="IPR005111">
    <property type="entry name" value="MoeA_C_domain_IV"/>
</dbReference>
<organism evidence="9 10">
    <name type="scientific">Leucobacter iarius</name>
    <dbReference type="NCBI Taxonomy" id="333963"/>
    <lineage>
        <taxon>Bacteria</taxon>
        <taxon>Bacillati</taxon>
        <taxon>Actinomycetota</taxon>
        <taxon>Actinomycetes</taxon>
        <taxon>Micrococcales</taxon>
        <taxon>Microbacteriaceae</taxon>
        <taxon>Leucobacter</taxon>
    </lineage>
</organism>
<evidence type="ECO:0000256" key="6">
    <source>
        <dbReference type="ARBA" id="ARBA00047317"/>
    </source>
</evidence>
<dbReference type="Gene3D" id="2.40.340.10">
    <property type="entry name" value="MoeA, C-terminal, domain IV"/>
    <property type="match status" value="1"/>
</dbReference>
<dbReference type="SUPFAM" id="SSF63867">
    <property type="entry name" value="MoeA C-terminal domain-like"/>
    <property type="match status" value="1"/>
</dbReference>
<dbReference type="Gene3D" id="3.40.980.10">
    <property type="entry name" value="MoaB/Mog-like domain"/>
    <property type="match status" value="1"/>
</dbReference>
<dbReference type="SUPFAM" id="SSF53218">
    <property type="entry name" value="Molybdenum cofactor biosynthesis proteins"/>
    <property type="match status" value="1"/>
</dbReference>
<evidence type="ECO:0000313" key="9">
    <source>
        <dbReference type="EMBL" id="GAA1787156.1"/>
    </source>
</evidence>
<dbReference type="NCBIfam" id="NF045515">
    <property type="entry name" value="Glp_gephyrin"/>
    <property type="match status" value="1"/>
</dbReference>
<dbReference type="Pfam" id="PF03453">
    <property type="entry name" value="MoeA_N"/>
    <property type="match status" value="1"/>
</dbReference>
<dbReference type="CDD" id="cd00887">
    <property type="entry name" value="MoeA"/>
    <property type="match status" value="1"/>
</dbReference>
<dbReference type="SUPFAM" id="SSF63882">
    <property type="entry name" value="MoeA N-terminal region -like"/>
    <property type="match status" value="1"/>
</dbReference>
<keyword evidence="7" id="KW-0808">Transferase</keyword>
<dbReference type="EC" id="2.10.1.1" evidence="7"/>
<feature type="domain" description="MoaB/Mog" evidence="8">
    <location>
        <begin position="202"/>
        <end position="348"/>
    </location>
</feature>
<evidence type="ECO:0000256" key="4">
    <source>
        <dbReference type="ARBA" id="ARBA00022505"/>
    </source>
</evidence>
<reference evidence="9 10" key="1">
    <citation type="journal article" date="2019" name="Int. J. Syst. Evol. Microbiol.">
        <title>The Global Catalogue of Microorganisms (GCM) 10K type strain sequencing project: providing services to taxonomists for standard genome sequencing and annotation.</title>
        <authorList>
            <consortium name="The Broad Institute Genomics Platform"/>
            <consortium name="The Broad Institute Genome Sequencing Center for Infectious Disease"/>
            <person name="Wu L."/>
            <person name="Ma J."/>
        </authorList>
    </citation>
    <scope>NUCLEOTIDE SEQUENCE [LARGE SCALE GENOMIC DNA]</scope>
    <source>
        <strain evidence="9 10">JCM 14736</strain>
    </source>
</reference>
<comment type="caution">
    <text evidence="9">The sequence shown here is derived from an EMBL/GenBank/DDBJ whole genome shotgun (WGS) entry which is preliminary data.</text>
</comment>
<keyword evidence="7" id="KW-0479">Metal-binding</keyword>
<protein>
    <recommendedName>
        <fullName evidence="7">Molybdopterin molybdenumtransferase</fullName>
        <ecNumber evidence="7">2.10.1.1</ecNumber>
    </recommendedName>
</protein>
<gene>
    <name evidence="9" type="ORF">GCM10009768_15130</name>
</gene>
<sequence>MSMRSVADHRRIVDALLAPTLARRASSDPEVLPVSDSGLTGRVLSEALVSRDPLPPFDNSQMDGYAVRAADLAGASASAPVELPIGRTTAAGDAPVAHLPGTASPVMTGAAIPIGADAVVPIERAEPARFTALSRDGDPDPTGTVRFASVPPVGEFVRPTGSDLPAASPLLPAGTRLTPARIGLLATAGVAEVPVRPRPRILLVTTGDEVVDPGAALEPGRIRDANTPMLSAALREAGAEVTAVRVPDRPEALRTLIAERADAHELLITSGGISMGAFEVVRDALAGSGVDFTGIAMQPGGPQGAGLLRLEPDDASCPASGIPALCFPGNPVSSWLSAEMFLLPALRAAAGRTASLPVEQRELAHALDSPAAKHQVRRGRIDERGRVHVTAPGSHLLADLAAAEILAHVPVGVDRLDAGDTIEVWRLDV</sequence>
<accession>A0ABN2LHQ7</accession>
<comment type="cofactor">
    <cofactor evidence="7">
        <name>Mg(2+)</name>
        <dbReference type="ChEBI" id="CHEBI:18420"/>
    </cofactor>
</comment>
<dbReference type="SMART" id="SM00852">
    <property type="entry name" value="MoCF_biosynth"/>
    <property type="match status" value="1"/>
</dbReference>
<keyword evidence="5 7" id="KW-0501">Molybdenum cofactor biosynthesis</keyword>
<dbReference type="Pfam" id="PF00994">
    <property type="entry name" value="MoCF_biosynth"/>
    <property type="match status" value="1"/>
</dbReference>
<dbReference type="Proteomes" id="UP001500851">
    <property type="component" value="Unassembled WGS sequence"/>
</dbReference>
<evidence type="ECO:0000256" key="1">
    <source>
        <dbReference type="ARBA" id="ARBA00002901"/>
    </source>
</evidence>
<comment type="similarity">
    <text evidence="3 7">Belongs to the MoeA family.</text>
</comment>
<comment type="catalytic activity">
    <reaction evidence="6">
        <text>adenylyl-molybdopterin + molybdate = Mo-molybdopterin + AMP + H(+)</text>
        <dbReference type="Rhea" id="RHEA:35047"/>
        <dbReference type="ChEBI" id="CHEBI:15378"/>
        <dbReference type="ChEBI" id="CHEBI:36264"/>
        <dbReference type="ChEBI" id="CHEBI:62727"/>
        <dbReference type="ChEBI" id="CHEBI:71302"/>
        <dbReference type="ChEBI" id="CHEBI:456215"/>
        <dbReference type="EC" id="2.10.1.1"/>
    </reaction>
</comment>
<dbReference type="EMBL" id="BAAAOB010000001">
    <property type="protein sequence ID" value="GAA1787156.1"/>
    <property type="molecule type" value="Genomic_DNA"/>
</dbReference>
<evidence type="ECO:0000259" key="8">
    <source>
        <dbReference type="SMART" id="SM00852"/>
    </source>
</evidence>
<dbReference type="Gene3D" id="2.170.190.11">
    <property type="entry name" value="Molybdopterin biosynthesis moea protein, domain 3"/>
    <property type="match status" value="1"/>
</dbReference>
<dbReference type="InterPro" id="IPR038987">
    <property type="entry name" value="MoeA-like"/>
</dbReference>
<dbReference type="InterPro" id="IPR036425">
    <property type="entry name" value="MoaB/Mog-like_dom_sf"/>
</dbReference>
<keyword evidence="4 7" id="KW-0500">Molybdenum</keyword>
<evidence type="ECO:0000256" key="3">
    <source>
        <dbReference type="ARBA" id="ARBA00010763"/>
    </source>
</evidence>
<dbReference type="Pfam" id="PF03454">
    <property type="entry name" value="MoeA_C"/>
    <property type="match status" value="1"/>
</dbReference>
<name>A0ABN2LHQ7_9MICO</name>
<evidence type="ECO:0000256" key="5">
    <source>
        <dbReference type="ARBA" id="ARBA00023150"/>
    </source>
</evidence>
<keyword evidence="10" id="KW-1185">Reference proteome</keyword>
<dbReference type="PANTHER" id="PTHR10192:SF5">
    <property type="entry name" value="GEPHYRIN"/>
    <property type="match status" value="1"/>
</dbReference>
<dbReference type="InterPro" id="IPR036688">
    <property type="entry name" value="MoeA_C_domain_IV_sf"/>
</dbReference>
<dbReference type="Gene3D" id="3.90.105.10">
    <property type="entry name" value="Molybdopterin biosynthesis moea protein, domain 2"/>
    <property type="match status" value="1"/>
</dbReference>
<keyword evidence="7" id="KW-0460">Magnesium</keyword>
<evidence type="ECO:0000313" key="10">
    <source>
        <dbReference type="Proteomes" id="UP001500851"/>
    </source>
</evidence>
<comment type="function">
    <text evidence="1 7">Catalyzes the insertion of molybdate into adenylated molybdopterin with the concomitant release of AMP.</text>
</comment>